<dbReference type="RefSeq" id="WP_065182250.1">
    <property type="nucleotide sequence ID" value="NZ_LYVI01000006.1"/>
</dbReference>
<protein>
    <recommendedName>
        <fullName evidence="4">Transmembrane protein</fullName>
    </recommendedName>
</protein>
<feature type="transmembrane region" description="Helical" evidence="1">
    <location>
        <begin position="158"/>
        <end position="179"/>
    </location>
</feature>
<accession>A0AAP7GTV5</accession>
<organism evidence="2 3">
    <name type="scientific">Stenotrophomonas maltophilia</name>
    <name type="common">Pseudomonas maltophilia</name>
    <name type="synonym">Xanthomonas maltophilia</name>
    <dbReference type="NCBI Taxonomy" id="40324"/>
    <lineage>
        <taxon>Bacteria</taxon>
        <taxon>Pseudomonadati</taxon>
        <taxon>Pseudomonadota</taxon>
        <taxon>Gammaproteobacteria</taxon>
        <taxon>Lysobacterales</taxon>
        <taxon>Lysobacteraceae</taxon>
        <taxon>Stenotrophomonas</taxon>
        <taxon>Stenotrophomonas maltophilia group</taxon>
    </lineage>
</organism>
<comment type="caution">
    <text evidence="2">The sequence shown here is derived from an EMBL/GenBank/DDBJ whole genome shotgun (WGS) entry which is preliminary data.</text>
</comment>
<feature type="transmembrane region" description="Helical" evidence="1">
    <location>
        <begin position="191"/>
        <end position="215"/>
    </location>
</feature>
<feature type="transmembrane region" description="Helical" evidence="1">
    <location>
        <begin position="78"/>
        <end position="99"/>
    </location>
</feature>
<evidence type="ECO:0008006" key="4">
    <source>
        <dbReference type="Google" id="ProtNLM"/>
    </source>
</evidence>
<sequence>MDMQAAGELDSPAKTDSQELTFHWLYQRVQGLAEHSIYPKAGRVETWAFRIGVAAAIIGILCGQLPDRWLPVSVVLQVVVACLAIEIGGFIVGVALAACRGIHQFSQPRLSHAKEMDGDFAHWQTVVTELRRFPRIERERRLRYVSTLRTNMIERMGMMYGGLQRLGPFPLLIALYLQFREWKWGDWASAFDVSLLGALLIFAMVLLYLLGWMLISLRTRLDTYVALLEGSTHEPEPPQPAPQ</sequence>
<reference evidence="2 3" key="1">
    <citation type="submission" date="2016-05" db="EMBL/GenBank/DDBJ databases">
        <title>Draft Genome Sequences of Stenotrophomonas maltophilia Strains Sm32COP, Sm41DVV, Sm46PAILV, SmF3, SmF22, SmSOFb1 and SmCVFa1, Isolated from Different Manures, in France.</title>
        <authorList>
            <person name="Nazaret S."/>
            <person name="Bodilis J."/>
        </authorList>
    </citation>
    <scope>NUCLEOTIDE SEQUENCE [LARGE SCALE GENOMIC DNA]</scope>
    <source>
        <strain evidence="2 3">Sm41DVV</strain>
    </source>
</reference>
<dbReference type="Proteomes" id="UP000092125">
    <property type="component" value="Unassembled WGS sequence"/>
</dbReference>
<name>A0AAP7GTV5_STEMA</name>
<keyword evidence="1" id="KW-0472">Membrane</keyword>
<gene>
    <name evidence="2" type="ORF">A9K56_11050</name>
</gene>
<dbReference type="EMBL" id="LYVI01000006">
    <property type="protein sequence ID" value="OBU61234.1"/>
    <property type="molecule type" value="Genomic_DNA"/>
</dbReference>
<feature type="transmembrane region" description="Helical" evidence="1">
    <location>
        <begin position="47"/>
        <end position="66"/>
    </location>
</feature>
<evidence type="ECO:0000256" key="1">
    <source>
        <dbReference type="SAM" id="Phobius"/>
    </source>
</evidence>
<keyword evidence="1" id="KW-0812">Transmembrane</keyword>
<evidence type="ECO:0000313" key="2">
    <source>
        <dbReference type="EMBL" id="OBU61234.1"/>
    </source>
</evidence>
<proteinExistence type="predicted"/>
<evidence type="ECO:0000313" key="3">
    <source>
        <dbReference type="Proteomes" id="UP000092125"/>
    </source>
</evidence>
<keyword evidence="1" id="KW-1133">Transmembrane helix</keyword>
<dbReference type="AlphaFoldDB" id="A0AAP7GTV5"/>